<evidence type="ECO:0000256" key="1">
    <source>
        <dbReference type="SAM" id="Coils"/>
    </source>
</evidence>
<sequence>MEENEGNSICQAIAEESLGLYCKDFTSIITKKINEYHTSTNVTDELELTHLKMVNKDVDKQIKVMQKKLEESKKQKQNVSNELFQCGQLNTRKAAAFCKTSEIIKVTQEEYKRIQEEVGAVCKVLNIIEKKMLNVSECKQIEMTQKNNIQGIEKKCKSISNVSNQLTDNILIKENQGLLKEIKLKEETLNEMKLRDSKQNQLKKTKNALLADTYDIKGKLEENRNKCKEIINQMAEKRENKQKKLEEILKETKRIEEHFKTSSQLREINEEKIIQLEKITSENRKEIEELNEKIDTKKSEIGKNTENYSKEIENQQNILSTIDKNIDNIITKHDDSYKILQTKSEDLKIIRLEKETLLSSLYNKKIEFNKLQFSCSQDQSKINARNEKLLEDKQGVVEYIKTIEKLDKDLYELNVTWEKLPKEFEEEKQLKLNIHKKEIKVYTDQQSYLEASIEVMQAGIENNTNKSDDLKKNIKDCEADIKWDQIRLAEQQKSLNAVNKNIQTLEEELKKEEEKENVSEIHFEIPKEVAPKNDTENNIVFNELIEDENKEVAGNSSGRKSPGILKTSSRSPRSPQTPNKRVKFEGLSSTDSSVISAQENANNVDRKNLDDLVLDNLRASGEIAKNRNKKQ</sequence>
<proteinExistence type="predicted"/>
<dbReference type="OrthoDB" id="10678161at2759"/>
<keyword evidence="3" id="KW-1185">Reference proteome</keyword>
<evidence type="ECO:0000313" key="3">
    <source>
        <dbReference type="Proteomes" id="UP000504635"/>
    </source>
</evidence>
<organism evidence="3 4">
    <name type="scientific">Sitophilus oryzae</name>
    <name type="common">Rice weevil</name>
    <name type="synonym">Curculio oryzae</name>
    <dbReference type="NCBI Taxonomy" id="7048"/>
    <lineage>
        <taxon>Eukaryota</taxon>
        <taxon>Metazoa</taxon>
        <taxon>Ecdysozoa</taxon>
        <taxon>Arthropoda</taxon>
        <taxon>Hexapoda</taxon>
        <taxon>Insecta</taxon>
        <taxon>Pterygota</taxon>
        <taxon>Neoptera</taxon>
        <taxon>Endopterygota</taxon>
        <taxon>Coleoptera</taxon>
        <taxon>Polyphaga</taxon>
        <taxon>Cucujiformia</taxon>
        <taxon>Curculionidae</taxon>
        <taxon>Dryophthorinae</taxon>
        <taxon>Sitophilus</taxon>
    </lineage>
</organism>
<feature type="coiled-coil region" evidence="1">
    <location>
        <begin position="55"/>
        <end position="82"/>
    </location>
</feature>
<dbReference type="AlphaFoldDB" id="A0A6J2X281"/>
<dbReference type="InParanoid" id="A0A6J2X281"/>
<evidence type="ECO:0000256" key="2">
    <source>
        <dbReference type="SAM" id="MobiDB-lite"/>
    </source>
</evidence>
<protein>
    <submittedName>
        <fullName evidence="4">Ankyrin repeat domain-containing protein 26-like</fullName>
    </submittedName>
</protein>
<feature type="compositionally biased region" description="Polar residues" evidence="2">
    <location>
        <begin position="587"/>
        <end position="603"/>
    </location>
</feature>
<feature type="coiled-coil region" evidence="1">
    <location>
        <begin position="175"/>
        <end position="307"/>
    </location>
</feature>
<gene>
    <name evidence="4" type="primary">LOC115874350</name>
</gene>
<dbReference type="RefSeq" id="XP_030745331.1">
    <property type="nucleotide sequence ID" value="XM_030889471.1"/>
</dbReference>
<dbReference type="KEGG" id="soy:115874350"/>
<feature type="coiled-coil region" evidence="1">
    <location>
        <begin position="460"/>
        <end position="522"/>
    </location>
</feature>
<evidence type="ECO:0000313" key="4">
    <source>
        <dbReference type="RefSeq" id="XP_030745331.1"/>
    </source>
</evidence>
<dbReference type="Proteomes" id="UP000504635">
    <property type="component" value="Unplaced"/>
</dbReference>
<keyword evidence="1" id="KW-0175">Coiled coil</keyword>
<dbReference type="GeneID" id="115874350"/>
<reference evidence="4" key="1">
    <citation type="submission" date="2025-08" db="UniProtKB">
        <authorList>
            <consortium name="RefSeq"/>
        </authorList>
    </citation>
    <scope>IDENTIFICATION</scope>
    <source>
        <tissue evidence="4">Gonads</tissue>
    </source>
</reference>
<feature type="region of interest" description="Disordered" evidence="2">
    <location>
        <begin position="550"/>
        <end position="608"/>
    </location>
</feature>
<accession>A0A6J2X281</accession>
<name>A0A6J2X281_SITOR</name>